<feature type="transmembrane region" description="Helical" evidence="7">
    <location>
        <begin position="74"/>
        <end position="100"/>
    </location>
</feature>
<feature type="transmembrane region" description="Helical" evidence="7">
    <location>
        <begin position="121"/>
        <end position="138"/>
    </location>
</feature>
<keyword evidence="7" id="KW-1133">Transmembrane helix</keyword>
<dbReference type="PROSITE" id="PS00198">
    <property type="entry name" value="4FE4S_FER_1"/>
    <property type="match status" value="1"/>
</dbReference>
<keyword evidence="1" id="KW-0813">Transport</keyword>
<evidence type="ECO:0000256" key="7">
    <source>
        <dbReference type="SAM" id="Phobius"/>
    </source>
</evidence>
<evidence type="ECO:0000256" key="3">
    <source>
        <dbReference type="ARBA" id="ARBA00022723"/>
    </source>
</evidence>
<name>A0A4R1G6S1_9BACT</name>
<dbReference type="InterPro" id="IPR017896">
    <property type="entry name" value="4Fe4S_Fe-S-bd"/>
</dbReference>
<feature type="transmembrane region" description="Helical" evidence="7">
    <location>
        <begin position="158"/>
        <end position="186"/>
    </location>
</feature>
<evidence type="ECO:0000313" key="10">
    <source>
        <dbReference type="Proteomes" id="UP000295777"/>
    </source>
</evidence>
<keyword evidence="7" id="KW-0472">Membrane</keyword>
<evidence type="ECO:0000259" key="8">
    <source>
        <dbReference type="PROSITE" id="PS51379"/>
    </source>
</evidence>
<comment type="caution">
    <text evidence="9">The sequence shown here is derived from an EMBL/GenBank/DDBJ whole genome shotgun (WGS) entry which is preliminary data.</text>
</comment>
<keyword evidence="7" id="KW-0812">Transmembrane</keyword>
<keyword evidence="10" id="KW-1185">Reference proteome</keyword>
<keyword evidence="6" id="KW-0411">Iron-sulfur</keyword>
<evidence type="ECO:0000256" key="5">
    <source>
        <dbReference type="ARBA" id="ARBA00023004"/>
    </source>
</evidence>
<dbReference type="AlphaFoldDB" id="A0A4R1G6S1"/>
<dbReference type="InterPro" id="IPR017900">
    <property type="entry name" value="4Fe4S_Fe_S_CS"/>
</dbReference>
<dbReference type="InterPro" id="IPR051684">
    <property type="entry name" value="Electron_Trans/Redox"/>
</dbReference>
<keyword evidence="4" id="KW-0249">Electron transport</keyword>
<sequence length="279" mass="31677">MLRIPLLRNRRLYQSLTAIFANFHLWNFFTARLYTGKLKSIPLPIMNCYACPASVYSCPIGTLSHFLVISKIPLLTLGVIAAVSASFGRWICGWVCPFGLFQDLLHKIPSAKFELPRPFVYVKYLMLLFGVLLLPYLFKEHYFCMVCPTGTVEAGIYWVAVSTMILNMAGAFFLFKLALGSIFLYGSIFIKRPFCRYFCPLGALFSIFNKLSIVDFKLEKETCIECNLCQKSCPVNYQIYKDPNSPACLRCLNCVRICPAVKVNSPVKLTRPELTTQDS</sequence>
<dbReference type="SUPFAM" id="SSF54862">
    <property type="entry name" value="4Fe-4S ferredoxins"/>
    <property type="match status" value="1"/>
</dbReference>
<organism evidence="9 10">
    <name type="scientific">Phorcysia thermohydrogeniphila</name>
    <dbReference type="NCBI Taxonomy" id="936138"/>
    <lineage>
        <taxon>Bacteria</taxon>
        <taxon>Pseudomonadati</taxon>
        <taxon>Aquificota</taxon>
        <taxon>Aquificia</taxon>
        <taxon>Desulfurobacteriales</taxon>
        <taxon>Desulfurobacteriaceae</taxon>
        <taxon>Phorcysia</taxon>
    </lineage>
</organism>
<dbReference type="PANTHER" id="PTHR30176:SF3">
    <property type="entry name" value="FERREDOXIN-TYPE PROTEIN NAPH"/>
    <property type="match status" value="1"/>
</dbReference>
<dbReference type="Proteomes" id="UP000295777">
    <property type="component" value="Unassembled WGS sequence"/>
</dbReference>
<evidence type="ECO:0000256" key="2">
    <source>
        <dbReference type="ARBA" id="ARBA00022485"/>
    </source>
</evidence>
<protein>
    <submittedName>
        <fullName evidence="9">4Fe-4S binding protein</fullName>
    </submittedName>
</protein>
<evidence type="ECO:0000256" key="1">
    <source>
        <dbReference type="ARBA" id="ARBA00022448"/>
    </source>
</evidence>
<keyword evidence="5" id="KW-0408">Iron</keyword>
<keyword evidence="3" id="KW-0479">Metal-binding</keyword>
<dbReference type="Gene3D" id="3.30.70.20">
    <property type="match status" value="1"/>
</dbReference>
<dbReference type="RefSeq" id="WP_132527358.1">
    <property type="nucleotide sequence ID" value="NZ_SMFV01000005.1"/>
</dbReference>
<evidence type="ECO:0000313" key="9">
    <source>
        <dbReference type="EMBL" id="TCK03414.1"/>
    </source>
</evidence>
<evidence type="ECO:0000256" key="6">
    <source>
        <dbReference type="ARBA" id="ARBA00023014"/>
    </source>
</evidence>
<evidence type="ECO:0000256" key="4">
    <source>
        <dbReference type="ARBA" id="ARBA00022982"/>
    </source>
</evidence>
<dbReference type="PANTHER" id="PTHR30176">
    <property type="entry name" value="FERREDOXIN-TYPE PROTEIN NAPH"/>
    <property type="match status" value="1"/>
</dbReference>
<accession>A0A4R1G6S1</accession>
<feature type="domain" description="4Fe-4S ferredoxin-type" evidence="8">
    <location>
        <begin position="214"/>
        <end position="243"/>
    </location>
</feature>
<dbReference type="Pfam" id="PF13237">
    <property type="entry name" value="Fer4_10"/>
    <property type="match status" value="1"/>
</dbReference>
<gene>
    <name evidence="9" type="ORF">CLV27_1492</name>
</gene>
<reference evidence="9 10" key="1">
    <citation type="submission" date="2019-03" db="EMBL/GenBank/DDBJ databases">
        <title>Genomic Encyclopedia of Archaeal and Bacterial Type Strains, Phase II (KMG-II): from individual species to whole genera.</title>
        <authorList>
            <person name="Goeker M."/>
        </authorList>
    </citation>
    <scope>NUCLEOTIDE SEQUENCE [LARGE SCALE GENOMIC DNA]</scope>
    <source>
        <strain evidence="9 10">DSM 24425</strain>
    </source>
</reference>
<keyword evidence="2" id="KW-0004">4Fe-4S</keyword>
<dbReference type="Pfam" id="PF12801">
    <property type="entry name" value="Fer4_5"/>
    <property type="match status" value="3"/>
</dbReference>
<feature type="transmembrane region" description="Helical" evidence="7">
    <location>
        <begin position="12"/>
        <end position="29"/>
    </location>
</feature>
<dbReference type="PROSITE" id="PS51379">
    <property type="entry name" value="4FE4S_FER_2"/>
    <property type="match status" value="1"/>
</dbReference>
<dbReference type="EMBL" id="SMFV01000005">
    <property type="protein sequence ID" value="TCK03414.1"/>
    <property type="molecule type" value="Genomic_DNA"/>
</dbReference>
<dbReference type="OrthoDB" id="9806398at2"/>
<dbReference type="GO" id="GO:0051539">
    <property type="term" value="F:4 iron, 4 sulfur cluster binding"/>
    <property type="evidence" value="ECO:0007669"/>
    <property type="project" value="UniProtKB-KW"/>
</dbReference>
<proteinExistence type="predicted"/>
<dbReference type="GO" id="GO:0046872">
    <property type="term" value="F:metal ion binding"/>
    <property type="evidence" value="ECO:0007669"/>
    <property type="project" value="UniProtKB-KW"/>
</dbReference>
<dbReference type="GO" id="GO:0005886">
    <property type="term" value="C:plasma membrane"/>
    <property type="evidence" value="ECO:0007669"/>
    <property type="project" value="TreeGrafter"/>
</dbReference>